<protein>
    <submittedName>
        <fullName evidence="2">Alpha/beta hydrolase</fullName>
    </submittedName>
</protein>
<keyword evidence="2" id="KW-0378">Hydrolase</keyword>
<accession>A0ABT6RUS7</accession>
<sequence>MRRTNVGRTNVRRTTVNRTAETRTAETPATENRTAETRTAETRWPSVLIVPGMRDHVPDHWQTLLAERIPGARTVPPLTRDRLSRAAQVAALDAAVAEPVPSPVVLVAHSAGVMTTVHWAARGNGNRVAGALLAAPPDFETPLPEGYPGPGALRDHGWLPTPRVPLPFPSIVAASTDDPLAGFGRVADLARAWGSRLVDLGPVGHLNPAAGYGAWPRAEEFVRELGRAGSREAGATAPGHAPRHPS</sequence>
<evidence type="ECO:0000313" key="2">
    <source>
        <dbReference type="EMBL" id="MDI3387503.1"/>
    </source>
</evidence>
<organism evidence="2 3">
    <name type="scientific">Streptomyces solicavernae</name>
    <dbReference type="NCBI Taxonomy" id="3043614"/>
    <lineage>
        <taxon>Bacteria</taxon>
        <taxon>Bacillati</taxon>
        <taxon>Actinomycetota</taxon>
        <taxon>Actinomycetes</taxon>
        <taxon>Kitasatosporales</taxon>
        <taxon>Streptomycetaceae</taxon>
        <taxon>Streptomyces</taxon>
    </lineage>
</organism>
<dbReference type="InterPro" id="IPR010662">
    <property type="entry name" value="RBBP9/YdeN"/>
</dbReference>
<evidence type="ECO:0000256" key="1">
    <source>
        <dbReference type="SAM" id="MobiDB-lite"/>
    </source>
</evidence>
<feature type="region of interest" description="Disordered" evidence="1">
    <location>
        <begin position="1"/>
        <end position="42"/>
    </location>
</feature>
<evidence type="ECO:0000313" key="3">
    <source>
        <dbReference type="Proteomes" id="UP001224661"/>
    </source>
</evidence>
<dbReference type="EMBL" id="JASCIR010000011">
    <property type="protein sequence ID" value="MDI3387503.1"/>
    <property type="molecule type" value="Genomic_DNA"/>
</dbReference>
<dbReference type="SUPFAM" id="SSF53474">
    <property type="entry name" value="alpha/beta-Hydrolases"/>
    <property type="match status" value="1"/>
</dbReference>
<dbReference type="GO" id="GO:0016787">
    <property type="term" value="F:hydrolase activity"/>
    <property type="evidence" value="ECO:0007669"/>
    <property type="project" value="UniProtKB-KW"/>
</dbReference>
<dbReference type="Proteomes" id="UP001224661">
    <property type="component" value="Unassembled WGS sequence"/>
</dbReference>
<proteinExistence type="predicted"/>
<feature type="region of interest" description="Disordered" evidence="1">
    <location>
        <begin position="226"/>
        <end position="246"/>
    </location>
</feature>
<comment type="caution">
    <text evidence="2">The sequence shown here is derived from an EMBL/GenBank/DDBJ whole genome shotgun (WGS) entry which is preliminary data.</text>
</comment>
<dbReference type="InterPro" id="IPR029058">
    <property type="entry name" value="AB_hydrolase_fold"/>
</dbReference>
<reference evidence="2 3" key="1">
    <citation type="submission" date="2023-05" db="EMBL/GenBank/DDBJ databases">
        <title>Draft genome sequence of Streptomyces sp. B-S-A8 isolated from a cave soil in Thailand.</title>
        <authorList>
            <person name="Chamroensaksri N."/>
            <person name="Muangham S."/>
        </authorList>
    </citation>
    <scope>NUCLEOTIDE SEQUENCE [LARGE SCALE GENOMIC DNA]</scope>
    <source>
        <strain evidence="2 3">B-S-A8</strain>
    </source>
</reference>
<dbReference type="Pfam" id="PF06821">
    <property type="entry name" value="Ser_hydrolase"/>
    <property type="match status" value="1"/>
</dbReference>
<feature type="compositionally biased region" description="Low complexity" evidence="1">
    <location>
        <begin position="1"/>
        <end position="19"/>
    </location>
</feature>
<dbReference type="RefSeq" id="WP_282513826.1">
    <property type="nucleotide sequence ID" value="NZ_JASCIR010000011.1"/>
</dbReference>
<keyword evidence="3" id="KW-1185">Reference proteome</keyword>
<name>A0ABT6RUS7_9ACTN</name>
<dbReference type="Gene3D" id="3.40.50.1820">
    <property type="entry name" value="alpha/beta hydrolase"/>
    <property type="match status" value="1"/>
</dbReference>
<gene>
    <name evidence="2" type="ORF">QIS99_15040</name>
</gene>